<evidence type="ECO:0000256" key="2">
    <source>
        <dbReference type="ARBA" id="ARBA00004496"/>
    </source>
</evidence>
<accession>A0AAN9V2S8</accession>
<dbReference type="PROSITE" id="PS50076">
    <property type="entry name" value="DNAJ_2"/>
    <property type="match status" value="1"/>
</dbReference>
<keyword evidence="3" id="KW-0963">Cytoplasm</keyword>
<evidence type="ECO:0000259" key="7">
    <source>
        <dbReference type="PROSITE" id="PS50076"/>
    </source>
</evidence>
<evidence type="ECO:0000256" key="1">
    <source>
        <dbReference type="ARBA" id="ARBA00004123"/>
    </source>
</evidence>
<sequence>MDNKSDLLQYARDFVNSNEDLYALLGVDATTPKEDIHRAWRKSSLKYHPDKAGADFDAEKWQRFERARDVLSDPDARGAYDGARAAALQRAAERYAMDAKRRRMIEDLEARERGVKRPRDDDSSPKKDAMSEEERRRLINAGNRRMEERKRLMREAEERERLRELEKQQQQQQQKGREKEEEEKERVSQQQTHQPPSPERPRPEAGGAGGSGERPTTQPDVTMSDAPGANGAGAQNGDGYDAKIADLEQRLKEARGRKASKAARKAARKAEKTTKKEKRTAGKNDSGNGNGNAPEEMQTGKEAQEAPESTSPPIIPNPGVTELKADDQKHPPAVVASSSSPLSSIPKFSFPKPSVSAAADPFADYYSDDEA</sequence>
<reference evidence="8 9" key="1">
    <citation type="submission" date="2024-02" db="EMBL/GenBank/DDBJ databases">
        <title>De novo assembly and annotation of 12 fungi associated with fruit tree decline syndrome in Ontario, Canada.</title>
        <authorList>
            <person name="Sulman M."/>
            <person name="Ellouze W."/>
            <person name="Ilyukhin E."/>
        </authorList>
    </citation>
    <scope>NUCLEOTIDE SEQUENCE [LARGE SCALE GENOMIC DNA]</scope>
    <source>
        <strain evidence="8 9">M11/M66-122</strain>
    </source>
</reference>
<dbReference type="PANTHER" id="PTHR44313">
    <property type="entry name" value="DNAJ HOMOLOG SUBFAMILY C MEMBER 17"/>
    <property type="match status" value="1"/>
</dbReference>
<feature type="compositionally biased region" description="Basic and acidic residues" evidence="6">
    <location>
        <begin position="175"/>
        <end position="187"/>
    </location>
</feature>
<evidence type="ECO:0000256" key="4">
    <source>
        <dbReference type="ARBA" id="ARBA00023186"/>
    </source>
</evidence>
<dbReference type="Proteomes" id="UP001320420">
    <property type="component" value="Unassembled WGS sequence"/>
</dbReference>
<gene>
    <name evidence="8" type="ORF">SLS62_004524</name>
</gene>
<dbReference type="InterPro" id="IPR052094">
    <property type="entry name" value="Pre-mRNA-splicing_ERAD"/>
</dbReference>
<dbReference type="SUPFAM" id="SSF46565">
    <property type="entry name" value="Chaperone J-domain"/>
    <property type="match status" value="1"/>
</dbReference>
<dbReference type="Gene3D" id="1.10.287.110">
    <property type="entry name" value="DnaJ domain"/>
    <property type="match status" value="1"/>
</dbReference>
<dbReference type="PANTHER" id="PTHR44313:SF1">
    <property type="entry name" value="DNAJ HOMOLOG SUBFAMILY C MEMBER 17"/>
    <property type="match status" value="1"/>
</dbReference>
<feature type="compositionally biased region" description="Low complexity" evidence="6">
    <location>
        <begin position="331"/>
        <end position="357"/>
    </location>
</feature>
<dbReference type="GO" id="GO:0005681">
    <property type="term" value="C:spliceosomal complex"/>
    <property type="evidence" value="ECO:0007669"/>
    <property type="project" value="TreeGrafter"/>
</dbReference>
<dbReference type="SMART" id="SM00271">
    <property type="entry name" value="DnaJ"/>
    <property type="match status" value="1"/>
</dbReference>
<comment type="caution">
    <text evidence="8">The sequence shown here is derived from an EMBL/GenBank/DDBJ whole genome shotgun (WGS) entry which is preliminary data.</text>
</comment>
<feature type="compositionally biased region" description="Basic and acidic residues" evidence="6">
    <location>
        <begin position="144"/>
        <end position="167"/>
    </location>
</feature>
<dbReference type="CDD" id="cd06257">
    <property type="entry name" value="DnaJ"/>
    <property type="match status" value="1"/>
</dbReference>
<evidence type="ECO:0000256" key="3">
    <source>
        <dbReference type="ARBA" id="ARBA00022490"/>
    </source>
</evidence>
<dbReference type="Pfam" id="PF00226">
    <property type="entry name" value="DnaJ"/>
    <property type="match status" value="1"/>
</dbReference>
<dbReference type="GO" id="GO:0000390">
    <property type="term" value="P:spliceosomal complex disassembly"/>
    <property type="evidence" value="ECO:0007669"/>
    <property type="project" value="TreeGrafter"/>
</dbReference>
<feature type="region of interest" description="Disordered" evidence="6">
    <location>
        <begin position="107"/>
        <end position="371"/>
    </location>
</feature>
<feature type="compositionally biased region" description="Basic and acidic residues" evidence="6">
    <location>
        <begin position="240"/>
        <end position="256"/>
    </location>
</feature>
<proteinExistence type="predicted"/>
<evidence type="ECO:0000256" key="6">
    <source>
        <dbReference type="SAM" id="MobiDB-lite"/>
    </source>
</evidence>
<feature type="compositionally biased region" description="Basic and acidic residues" evidence="6">
    <location>
        <begin position="268"/>
        <end position="282"/>
    </location>
</feature>
<feature type="compositionally biased region" description="Basic residues" evidence="6">
    <location>
        <begin position="257"/>
        <end position="267"/>
    </location>
</feature>
<evidence type="ECO:0000313" key="8">
    <source>
        <dbReference type="EMBL" id="KAK7753449.1"/>
    </source>
</evidence>
<evidence type="ECO:0000256" key="5">
    <source>
        <dbReference type="ARBA" id="ARBA00023242"/>
    </source>
</evidence>
<dbReference type="PRINTS" id="PR00625">
    <property type="entry name" value="JDOMAIN"/>
</dbReference>
<dbReference type="InterPro" id="IPR001623">
    <property type="entry name" value="DnaJ_domain"/>
</dbReference>
<protein>
    <recommendedName>
        <fullName evidence="7">J domain-containing protein</fullName>
    </recommendedName>
</protein>
<organism evidence="8 9">
    <name type="scientific">Diatrype stigma</name>
    <dbReference type="NCBI Taxonomy" id="117547"/>
    <lineage>
        <taxon>Eukaryota</taxon>
        <taxon>Fungi</taxon>
        <taxon>Dikarya</taxon>
        <taxon>Ascomycota</taxon>
        <taxon>Pezizomycotina</taxon>
        <taxon>Sordariomycetes</taxon>
        <taxon>Xylariomycetidae</taxon>
        <taxon>Xylariales</taxon>
        <taxon>Diatrypaceae</taxon>
        <taxon>Diatrype</taxon>
    </lineage>
</organism>
<keyword evidence="9" id="KW-1185">Reference proteome</keyword>
<feature type="domain" description="J" evidence="7">
    <location>
        <begin position="20"/>
        <end position="84"/>
    </location>
</feature>
<dbReference type="GO" id="GO:0005737">
    <property type="term" value="C:cytoplasm"/>
    <property type="evidence" value="ECO:0007669"/>
    <property type="project" value="UniProtKB-SubCell"/>
</dbReference>
<comment type="subcellular location">
    <subcellularLocation>
        <location evidence="2">Cytoplasm</location>
    </subcellularLocation>
    <subcellularLocation>
        <location evidence="1">Nucleus</location>
    </subcellularLocation>
</comment>
<name>A0AAN9V2S8_9PEZI</name>
<feature type="compositionally biased region" description="Basic and acidic residues" evidence="6">
    <location>
        <begin position="107"/>
        <end position="137"/>
    </location>
</feature>
<dbReference type="EMBL" id="JAKJXP020000028">
    <property type="protein sequence ID" value="KAK7753449.1"/>
    <property type="molecule type" value="Genomic_DNA"/>
</dbReference>
<evidence type="ECO:0000313" key="9">
    <source>
        <dbReference type="Proteomes" id="UP001320420"/>
    </source>
</evidence>
<dbReference type="InterPro" id="IPR036869">
    <property type="entry name" value="J_dom_sf"/>
</dbReference>
<keyword evidence="4" id="KW-0143">Chaperone</keyword>
<dbReference type="AlphaFoldDB" id="A0AAN9V2S8"/>
<keyword evidence="5" id="KW-0539">Nucleus</keyword>